<evidence type="ECO:0000313" key="7">
    <source>
        <dbReference type="Proteomes" id="UP000012174"/>
    </source>
</evidence>
<dbReference type="InterPro" id="IPR029063">
    <property type="entry name" value="SAM-dependent_MTases_sf"/>
</dbReference>
<dbReference type="PANTHER" id="PTHR12176:SF59">
    <property type="entry name" value="METHYLTRANSFERASE DOMAIN-CONTAINING PROTEIN-RELATED"/>
    <property type="match status" value="1"/>
</dbReference>
<keyword evidence="3" id="KW-0808">Transferase</keyword>
<feature type="region of interest" description="Disordered" evidence="4">
    <location>
        <begin position="1"/>
        <end position="32"/>
    </location>
</feature>
<evidence type="ECO:0000256" key="2">
    <source>
        <dbReference type="ARBA" id="ARBA00022603"/>
    </source>
</evidence>
<dbReference type="HOGENOM" id="CLU_017511_2_0_1"/>
<dbReference type="NCBIfam" id="NF037959">
    <property type="entry name" value="MFS_SpdSyn"/>
    <property type="match status" value="1"/>
</dbReference>
<keyword evidence="7" id="KW-1185">Reference proteome</keyword>
<accession>M7TUA4</accession>
<keyword evidence="5" id="KW-0472">Membrane</keyword>
<dbReference type="GO" id="GO:0032259">
    <property type="term" value="P:methylation"/>
    <property type="evidence" value="ECO:0007669"/>
    <property type="project" value="UniProtKB-KW"/>
</dbReference>
<dbReference type="Pfam" id="PF01564">
    <property type="entry name" value="Spermine_synth"/>
    <property type="match status" value="1"/>
</dbReference>
<keyword evidence="5" id="KW-1133">Transmembrane helix</keyword>
<organism evidence="6 7">
    <name type="scientific">Eutypa lata (strain UCR-EL1)</name>
    <name type="common">Grapevine dieback disease fungus</name>
    <name type="synonym">Eutypa armeniacae</name>
    <dbReference type="NCBI Taxonomy" id="1287681"/>
    <lineage>
        <taxon>Eukaryota</taxon>
        <taxon>Fungi</taxon>
        <taxon>Dikarya</taxon>
        <taxon>Ascomycota</taxon>
        <taxon>Pezizomycotina</taxon>
        <taxon>Sordariomycetes</taxon>
        <taxon>Xylariomycetidae</taxon>
        <taxon>Xylariales</taxon>
        <taxon>Diatrypaceae</taxon>
        <taxon>Eutypa</taxon>
    </lineage>
</organism>
<sequence length="595" mass="63989">MPPRKQTPKAAATTTKQPPAPGSKEAAEDELRRLTQQARGATPGAHLLEQIGIYARAVALLTLLAVSSNVSLLALSPVYGSIPAAAWHGAVVSAALFGGWSANLVLRRALQPRGLGTAALLALAAAWAPAAQHHLSGLSGTLGATYGPAVTEVLTLGPLLALGTACAADALEGADLSALRTAAPGFISEAAPGIGAYFVFRLVELESGKHIATTAGRSLAQTRIGFQTILSVLYTVLAGPSKLLFWVVPALLHTAFVNPHLPTPWATATLNATLGAENWSLIDRRESLTGYMSVLDNHNEGYRVMRCDHSLLGGEWTKFKKIIVGEPIYSVFAQLEAVRLVEAPGRVPDNEAKALNIGLGIGTTPSALIAHGIDTTIVEIDPVVYDYAEKYFGLPSDHTAVIADAVQWSQDNMVERAATFDYIIHDVFTGGAEPIDLFTEEFLLSLNAMLKPSGVIAINYAGDFTLPPLSIVVNTVKSVFPSCRIFREGPQPDDDEIEENGRDFDNVIMFCVKLPDHEITFRAAKESDYLQSLARKAYLQPKYEVPESALLRAGADLSILRRNDTEKLAKWHTRSACGHWAVMRSVLPAHIWESW</sequence>
<proteinExistence type="inferred from homology"/>
<keyword evidence="2" id="KW-0489">Methyltransferase</keyword>
<dbReference type="PANTHER" id="PTHR12176">
    <property type="entry name" value="SAM-DEPENDENT METHYLTRANSFERASE SUPERFAMILY PROTEIN"/>
    <property type="match status" value="1"/>
</dbReference>
<feature type="compositionally biased region" description="Low complexity" evidence="4">
    <location>
        <begin position="8"/>
        <end position="17"/>
    </location>
</feature>
<evidence type="ECO:0000256" key="3">
    <source>
        <dbReference type="ARBA" id="ARBA00022679"/>
    </source>
</evidence>
<evidence type="ECO:0000313" key="6">
    <source>
        <dbReference type="EMBL" id="EMR70265.1"/>
    </source>
</evidence>
<protein>
    <submittedName>
        <fullName evidence="6">Putative spermine spermidine synthase protein</fullName>
    </submittedName>
</protein>
<name>M7TUA4_EUTLA</name>
<dbReference type="AlphaFoldDB" id="M7TUA4"/>
<feature type="transmembrane region" description="Helical" evidence="5">
    <location>
        <begin position="57"/>
        <end position="79"/>
    </location>
</feature>
<dbReference type="SUPFAM" id="SSF53335">
    <property type="entry name" value="S-adenosyl-L-methionine-dependent methyltransferases"/>
    <property type="match status" value="1"/>
</dbReference>
<dbReference type="eggNOG" id="ENOG502QTVA">
    <property type="taxonomic scope" value="Eukaryota"/>
</dbReference>
<dbReference type="InterPro" id="IPR051419">
    <property type="entry name" value="Lys/N-term_MeTrsfase_sf"/>
</dbReference>
<dbReference type="GO" id="GO:0008168">
    <property type="term" value="F:methyltransferase activity"/>
    <property type="evidence" value="ECO:0007669"/>
    <property type="project" value="UniProtKB-KW"/>
</dbReference>
<keyword evidence="5" id="KW-0812">Transmembrane</keyword>
<dbReference type="OMA" id="CFIGWAG"/>
<gene>
    <name evidence="6" type="ORF">UCREL1_2700</name>
</gene>
<comment type="similarity">
    <text evidence="1">Belongs to the methyltransferase superfamily.</text>
</comment>
<evidence type="ECO:0000256" key="4">
    <source>
        <dbReference type="SAM" id="MobiDB-lite"/>
    </source>
</evidence>
<reference evidence="7" key="1">
    <citation type="journal article" date="2013" name="Genome Announc.">
        <title>Draft genome sequence of the grapevine dieback fungus Eutypa lata UCR-EL1.</title>
        <authorList>
            <person name="Blanco-Ulate B."/>
            <person name="Rolshausen P.E."/>
            <person name="Cantu D."/>
        </authorList>
    </citation>
    <scope>NUCLEOTIDE SEQUENCE [LARGE SCALE GENOMIC DNA]</scope>
    <source>
        <strain evidence="7">UCR-EL1</strain>
    </source>
</reference>
<dbReference type="KEGG" id="ela:UCREL1_2700"/>
<dbReference type="Proteomes" id="UP000012174">
    <property type="component" value="Unassembled WGS sequence"/>
</dbReference>
<dbReference type="EMBL" id="KB705900">
    <property type="protein sequence ID" value="EMR70265.1"/>
    <property type="molecule type" value="Genomic_DNA"/>
</dbReference>
<feature type="transmembrane region" description="Helical" evidence="5">
    <location>
        <begin position="85"/>
        <end position="106"/>
    </location>
</feature>
<evidence type="ECO:0000256" key="1">
    <source>
        <dbReference type="ARBA" id="ARBA00008361"/>
    </source>
</evidence>
<dbReference type="OrthoDB" id="2016285at2759"/>
<evidence type="ECO:0000256" key="5">
    <source>
        <dbReference type="SAM" id="Phobius"/>
    </source>
</evidence>
<dbReference type="Gene3D" id="3.40.50.150">
    <property type="entry name" value="Vaccinia Virus protein VP39"/>
    <property type="match status" value="1"/>
</dbReference>